<dbReference type="HOGENOM" id="CLU_2156352_0_0_0"/>
<feature type="compositionally biased region" description="Polar residues" evidence="1">
    <location>
        <begin position="49"/>
        <end position="59"/>
    </location>
</feature>
<dbReference type="KEGG" id="rba:RB3140"/>
<feature type="region of interest" description="Disordered" evidence="1">
    <location>
        <begin position="1"/>
        <end position="73"/>
    </location>
</feature>
<evidence type="ECO:0000313" key="3">
    <source>
        <dbReference type="Proteomes" id="UP000001025"/>
    </source>
</evidence>
<evidence type="ECO:0000313" key="2">
    <source>
        <dbReference type="EMBL" id="CAD73018.1"/>
    </source>
</evidence>
<accession>Q7UUQ9</accession>
<reference evidence="2 3" key="1">
    <citation type="journal article" date="2003" name="Proc. Natl. Acad. Sci. U.S.A.">
        <title>Complete genome sequence of the marine planctomycete Pirellula sp. strain 1.</title>
        <authorList>
            <person name="Gloeckner F.O."/>
            <person name="Kube M."/>
            <person name="Bauer M."/>
            <person name="Teeling H."/>
            <person name="Lombardot T."/>
            <person name="Ludwig W."/>
            <person name="Gade D."/>
            <person name="Beck A."/>
            <person name="Borzym K."/>
            <person name="Heitmann K."/>
            <person name="Rabus R."/>
            <person name="Schlesner H."/>
            <person name="Amann R."/>
            <person name="Reinhardt R."/>
        </authorList>
    </citation>
    <scope>NUCLEOTIDE SEQUENCE [LARGE SCALE GENOMIC DNA]</scope>
    <source>
        <strain evidence="3">DSM 10527 / NCIMB 13988 / SH1</strain>
    </source>
</reference>
<dbReference type="Proteomes" id="UP000001025">
    <property type="component" value="Chromosome"/>
</dbReference>
<dbReference type="EMBL" id="BX294138">
    <property type="protein sequence ID" value="CAD73018.1"/>
    <property type="molecule type" value="Genomic_DNA"/>
</dbReference>
<dbReference type="EnsemblBacteria" id="CAD73018">
    <property type="protein sequence ID" value="CAD73018"/>
    <property type="gene ID" value="RB3140"/>
</dbReference>
<proteinExistence type="predicted"/>
<dbReference type="AlphaFoldDB" id="Q7UUQ9"/>
<protein>
    <submittedName>
        <fullName evidence="2">Uncharacterized protein</fullName>
    </submittedName>
</protein>
<gene>
    <name evidence="2" type="ordered locus">RB3140</name>
</gene>
<name>Q7UUQ9_RHOBA</name>
<keyword evidence="3" id="KW-1185">Reference proteome</keyword>
<dbReference type="InParanoid" id="Q7UUQ9"/>
<evidence type="ECO:0000256" key="1">
    <source>
        <dbReference type="SAM" id="MobiDB-lite"/>
    </source>
</evidence>
<feature type="compositionally biased region" description="Polar residues" evidence="1">
    <location>
        <begin position="13"/>
        <end position="30"/>
    </location>
</feature>
<sequence length="111" mass="12304">MPINREPNKRSLRTNSGADAQLRVPTSTFLPTIRDQPKDAMQGIHVRSGSAQSSSQPIRRNNDPHHGAAGVDVDFKTDWPPPLPCMRWFCQVWLGHDSPTTRAMASSVVES</sequence>
<organism evidence="2 3">
    <name type="scientific">Rhodopirellula baltica (strain DSM 10527 / NCIMB 13988 / SH1)</name>
    <dbReference type="NCBI Taxonomy" id="243090"/>
    <lineage>
        <taxon>Bacteria</taxon>
        <taxon>Pseudomonadati</taxon>
        <taxon>Planctomycetota</taxon>
        <taxon>Planctomycetia</taxon>
        <taxon>Pirellulales</taxon>
        <taxon>Pirellulaceae</taxon>
        <taxon>Rhodopirellula</taxon>
    </lineage>
</organism>